<protein>
    <submittedName>
        <fullName evidence="1">Uncharacterized protein</fullName>
    </submittedName>
</protein>
<dbReference type="EMBL" id="KV429255">
    <property type="protein sequence ID" value="KZT63114.1"/>
    <property type="molecule type" value="Genomic_DNA"/>
</dbReference>
<gene>
    <name evidence="1" type="ORF">DAEQUDRAFT_636894</name>
</gene>
<sequence length="204" mass="23577">LGKLDRHRYWHAVDNLERLVVQRLSKLSKLGMSGIGELQTELHQLSSYGKIGKVLKARAKAIQKVIIEYNCRVAQLTPPRPALSPTEVMDMASLSEFDLLRDVCQDVRQLPWAQPMNRKAMNAYFNVKRAHEEIKRLNVKSARLFTSIINEHFDYHHAISHALFTDPQLARELSVRWLYRDRINEKIARRLQQTSSLSGFTGCL</sequence>
<reference evidence="1 2" key="1">
    <citation type="journal article" date="2016" name="Mol. Biol. Evol.">
        <title>Comparative Genomics of Early-Diverging Mushroom-Forming Fungi Provides Insights into the Origins of Lignocellulose Decay Capabilities.</title>
        <authorList>
            <person name="Nagy L.G."/>
            <person name="Riley R."/>
            <person name="Tritt A."/>
            <person name="Adam C."/>
            <person name="Daum C."/>
            <person name="Floudas D."/>
            <person name="Sun H."/>
            <person name="Yadav J.S."/>
            <person name="Pangilinan J."/>
            <person name="Larsson K.H."/>
            <person name="Matsuura K."/>
            <person name="Barry K."/>
            <person name="Labutti K."/>
            <person name="Kuo R."/>
            <person name="Ohm R.A."/>
            <person name="Bhattacharya S.S."/>
            <person name="Shirouzu T."/>
            <person name="Yoshinaga Y."/>
            <person name="Martin F.M."/>
            <person name="Grigoriev I.V."/>
            <person name="Hibbett D.S."/>
        </authorList>
    </citation>
    <scope>NUCLEOTIDE SEQUENCE [LARGE SCALE GENOMIC DNA]</scope>
    <source>
        <strain evidence="1 2">L-15889</strain>
    </source>
</reference>
<feature type="non-terminal residue" evidence="1">
    <location>
        <position position="204"/>
    </location>
</feature>
<dbReference type="OrthoDB" id="2676448at2759"/>
<name>A0A165KGT4_9APHY</name>
<accession>A0A165KGT4</accession>
<dbReference type="Proteomes" id="UP000076727">
    <property type="component" value="Unassembled WGS sequence"/>
</dbReference>
<feature type="non-terminal residue" evidence="1">
    <location>
        <position position="1"/>
    </location>
</feature>
<evidence type="ECO:0000313" key="1">
    <source>
        <dbReference type="EMBL" id="KZT63114.1"/>
    </source>
</evidence>
<dbReference type="STRING" id="1314783.A0A165KGT4"/>
<keyword evidence="2" id="KW-1185">Reference proteome</keyword>
<evidence type="ECO:0000313" key="2">
    <source>
        <dbReference type="Proteomes" id="UP000076727"/>
    </source>
</evidence>
<proteinExistence type="predicted"/>
<organism evidence="1 2">
    <name type="scientific">Daedalea quercina L-15889</name>
    <dbReference type="NCBI Taxonomy" id="1314783"/>
    <lineage>
        <taxon>Eukaryota</taxon>
        <taxon>Fungi</taxon>
        <taxon>Dikarya</taxon>
        <taxon>Basidiomycota</taxon>
        <taxon>Agaricomycotina</taxon>
        <taxon>Agaricomycetes</taxon>
        <taxon>Polyporales</taxon>
        <taxon>Fomitopsis</taxon>
    </lineage>
</organism>
<dbReference type="AlphaFoldDB" id="A0A165KGT4"/>